<dbReference type="InterPro" id="IPR051350">
    <property type="entry name" value="WD_repeat-ST_regulator"/>
</dbReference>
<dbReference type="PANTHER" id="PTHR22838:SF0">
    <property type="entry name" value="WD REPEAT-CONTAINING PROTEIN 26"/>
    <property type="match status" value="1"/>
</dbReference>
<evidence type="ECO:0008006" key="8">
    <source>
        <dbReference type="Google" id="ProtNLM"/>
    </source>
</evidence>
<feature type="repeat" description="WD" evidence="3">
    <location>
        <begin position="504"/>
        <end position="537"/>
    </location>
</feature>
<feature type="compositionally biased region" description="Polar residues" evidence="4">
    <location>
        <begin position="894"/>
        <end position="907"/>
    </location>
</feature>
<keyword evidence="7" id="KW-1185">Reference proteome</keyword>
<dbReference type="OrthoDB" id="972532at2759"/>
<feature type="region of interest" description="Disordered" evidence="4">
    <location>
        <begin position="338"/>
        <end position="372"/>
    </location>
</feature>
<dbReference type="GO" id="GO:0034657">
    <property type="term" value="C:GID complex"/>
    <property type="evidence" value="ECO:0007669"/>
    <property type="project" value="TreeGrafter"/>
</dbReference>
<dbReference type="InterPro" id="IPR036322">
    <property type="entry name" value="WD40_repeat_dom_sf"/>
</dbReference>
<dbReference type="PANTHER" id="PTHR22838">
    <property type="entry name" value="WD REPEAT PROTEIN 26-RELATED"/>
    <property type="match status" value="1"/>
</dbReference>
<feature type="transmembrane region" description="Helical" evidence="5">
    <location>
        <begin position="122"/>
        <end position="144"/>
    </location>
</feature>
<feature type="region of interest" description="Disordered" evidence="4">
    <location>
        <begin position="410"/>
        <end position="431"/>
    </location>
</feature>
<evidence type="ECO:0000313" key="7">
    <source>
        <dbReference type="Proteomes" id="UP000054279"/>
    </source>
</evidence>
<keyword evidence="5" id="KW-0812">Transmembrane</keyword>
<dbReference type="Gene3D" id="2.130.10.10">
    <property type="entry name" value="YVTN repeat-like/Quinoprotein amine dehydrogenase"/>
    <property type="match status" value="2"/>
</dbReference>
<evidence type="ECO:0000256" key="5">
    <source>
        <dbReference type="SAM" id="Phobius"/>
    </source>
</evidence>
<name>A0A0C9UPX7_SPHS4</name>
<dbReference type="Pfam" id="PF00400">
    <property type="entry name" value="WD40"/>
    <property type="match status" value="2"/>
</dbReference>
<accession>A0A0C9UPX7</accession>
<reference evidence="6 7" key="1">
    <citation type="submission" date="2014-06" db="EMBL/GenBank/DDBJ databases">
        <title>Evolutionary Origins and Diversification of the Mycorrhizal Mutualists.</title>
        <authorList>
            <consortium name="DOE Joint Genome Institute"/>
            <consortium name="Mycorrhizal Genomics Consortium"/>
            <person name="Kohler A."/>
            <person name="Kuo A."/>
            <person name="Nagy L.G."/>
            <person name="Floudas D."/>
            <person name="Copeland A."/>
            <person name="Barry K.W."/>
            <person name="Cichocki N."/>
            <person name="Veneault-Fourrey C."/>
            <person name="LaButti K."/>
            <person name="Lindquist E.A."/>
            <person name="Lipzen A."/>
            <person name="Lundell T."/>
            <person name="Morin E."/>
            <person name="Murat C."/>
            <person name="Riley R."/>
            <person name="Ohm R."/>
            <person name="Sun H."/>
            <person name="Tunlid A."/>
            <person name="Henrissat B."/>
            <person name="Grigoriev I.V."/>
            <person name="Hibbett D.S."/>
            <person name="Martin F."/>
        </authorList>
    </citation>
    <scope>NUCLEOTIDE SEQUENCE [LARGE SCALE GENOMIC DNA]</scope>
    <source>
        <strain evidence="6 7">SS14</strain>
    </source>
</reference>
<feature type="transmembrane region" description="Helical" evidence="5">
    <location>
        <begin position="198"/>
        <end position="221"/>
    </location>
</feature>
<dbReference type="SMART" id="SM00320">
    <property type="entry name" value="WD40"/>
    <property type="match status" value="4"/>
</dbReference>
<dbReference type="EMBL" id="KN837175">
    <property type="protein sequence ID" value="KIJ36804.1"/>
    <property type="molecule type" value="Genomic_DNA"/>
</dbReference>
<evidence type="ECO:0000256" key="2">
    <source>
        <dbReference type="ARBA" id="ARBA00022737"/>
    </source>
</evidence>
<feature type="compositionally biased region" description="Basic residues" evidence="4">
    <location>
        <begin position="921"/>
        <end position="930"/>
    </location>
</feature>
<evidence type="ECO:0000256" key="4">
    <source>
        <dbReference type="SAM" id="MobiDB-lite"/>
    </source>
</evidence>
<evidence type="ECO:0000256" key="1">
    <source>
        <dbReference type="ARBA" id="ARBA00022574"/>
    </source>
</evidence>
<keyword evidence="5" id="KW-0472">Membrane</keyword>
<keyword evidence="2" id="KW-0677">Repeat</keyword>
<feature type="transmembrane region" description="Helical" evidence="5">
    <location>
        <begin position="156"/>
        <end position="177"/>
    </location>
</feature>
<evidence type="ECO:0000256" key="3">
    <source>
        <dbReference type="PROSITE-ProRule" id="PRU00221"/>
    </source>
</evidence>
<dbReference type="AlphaFoldDB" id="A0A0C9UPX7"/>
<dbReference type="Proteomes" id="UP000054279">
    <property type="component" value="Unassembled WGS sequence"/>
</dbReference>
<feature type="compositionally biased region" description="Gly residues" evidence="4">
    <location>
        <begin position="877"/>
        <end position="887"/>
    </location>
</feature>
<feature type="transmembrane region" description="Helical" evidence="5">
    <location>
        <begin position="233"/>
        <end position="255"/>
    </location>
</feature>
<proteinExistence type="predicted"/>
<sequence>MPANVARPTVPSNLEREQIPQQLEELAKDIIRFLSCLNEFPEFTDEAVNATIIAFEGDLKYWASCLHDFEGQFRFPAVERYVHDLSGEMCSHMEAITSTIGVFVEVGVPTIRFAQKHTAANLLNLSTIATFFSAVTATTIQFSFNLLDGPTQNAVNAFWFSSLVFSIASAVNSLLGLTWKQAIYRSPRHRVPWWVSIWIKRSPLIFLVISVAAFMVGLVLFTWGSNQHRSTCILTTLFTIFSSFGLIAVSAWFAFERYAYARHKGQRWLADILADLNVDFHRYTGLYWLEDNVPLYLGKVKDSTGKHVGKVTSKTMGVMKSGARITSKIFCALRPKASDSEPDIENGDGDENEKLPMPAQMQQSRQGSIAAPTPRLTMGSISPRHYSNSNASVTFRTESPLQMTSPTLVVSSADDPATPSTSEPAKAPPKRRLANLVRSVIMLQNASGPTPSSRKSSGLMNAVKAFETGARPRKDSSETFTVARLTRIMGLKSSLQHLELHEELQPHQALVRHLQFSPNGKWLATCSWDRTSNLYKVGYDEQFAHHRTLAHPQGFVHQVAWSPKGTHLLTKLQRGVKIWTDDGVCIKTIDRKKNVQSVAWLPSGKEFLLVEGHEVNRIDLTGNLTETYILPRLWTHDVAVTPDEERMLAVGTLTQSPDGLQPHKTRKEKRILVYNFAEKQIESQVPVLHSVRDVTIAKGGQMALVSYEDKAPPQLWRLDKVNDDIRLNLRHTYVPTADIDFVGTSYFGGKEDQLILCAAKNGHIHIWDRETATLLHDIRMTDGDLTGIAWNNGSDMPMFSTGSHDGAVKIWASSMSLNSESKLASRAPSSARPSRSQSPTRSESPPISPLVESPGPISGFLDVQPSGYLDVQPPLSPGGGGAGGSAQGGKMSLVRSTSWRSVRTTMFGNGKGSGEREPSRGRSRSPARPV</sequence>
<feature type="compositionally biased region" description="Acidic residues" evidence="4">
    <location>
        <begin position="340"/>
        <end position="351"/>
    </location>
</feature>
<dbReference type="HOGENOM" id="CLU_008849_0_0_1"/>
<evidence type="ECO:0000313" key="6">
    <source>
        <dbReference type="EMBL" id="KIJ36804.1"/>
    </source>
</evidence>
<dbReference type="InterPro" id="IPR015943">
    <property type="entry name" value="WD40/YVTN_repeat-like_dom_sf"/>
</dbReference>
<feature type="compositionally biased region" description="Low complexity" evidence="4">
    <location>
        <begin position="824"/>
        <end position="845"/>
    </location>
</feature>
<keyword evidence="5" id="KW-1133">Transmembrane helix</keyword>
<dbReference type="SUPFAM" id="SSF50978">
    <property type="entry name" value="WD40 repeat-like"/>
    <property type="match status" value="1"/>
</dbReference>
<dbReference type="PROSITE" id="PS50082">
    <property type="entry name" value="WD_REPEATS_2"/>
    <property type="match status" value="1"/>
</dbReference>
<organism evidence="6 7">
    <name type="scientific">Sphaerobolus stellatus (strain SS14)</name>
    <dbReference type="NCBI Taxonomy" id="990650"/>
    <lineage>
        <taxon>Eukaryota</taxon>
        <taxon>Fungi</taxon>
        <taxon>Dikarya</taxon>
        <taxon>Basidiomycota</taxon>
        <taxon>Agaricomycotina</taxon>
        <taxon>Agaricomycetes</taxon>
        <taxon>Phallomycetidae</taxon>
        <taxon>Geastrales</taxon>
        <taxon>Sphaerobolaceae</taxon>
        <taxon>Sphaerobolus</taxon>
    </lineage>
</organism>
<gene>
    <name evidence="6" type="ORF">M422DRAFT_232395</name>
</gene>
<dbReference type="InterPro" id="IPR001680">
    <property type="entry name" value="WD40_rpt"/>
</dbReference>
<feature type="region of interest" description="Disordered" evidence="4">
    <location>
        <begin position="822"/>
        <end position="930"/>
    </location>
</feature>
<keyword evidence="1 3" id="KW-0853">WD repeat</keyword>
<dbReference type="GO" id="GO:0043161">
    <property type="term" value="P:proteasome-mediated ubiquitin-dependent protein catabolic process"/>
    <property type="evidence" value="ECO:0007669"/>
    <property type="project" value="TreeGrafter"/>
</dbReference>
<protein>
    <recommendedName>
        <fullName evidence="8">WD40 repeat-like protein</fullName>
    </recommendedName>
</protein>